<comment type="caution">
    <text evidence="3">The sequence shown here is derived from an EMBL/GenBank/DDBJ whole genome shotgun (WGS) entry which is preliminary data.</text>
</comment>
<feature type="domain" description="AB hydrolase-1" evidence="2">
    <location>
        <begin position="135"/>
        <end position="246"/>
    </location>
</feature>
<keyword evidence="1" id="KW-0472">Membrane</keyword>
<dbReference type="InterPro" id="IPR050228">
    <property type="entry name" value="Carboxylesterase_BioH"/>
</dbReference>
<keyword evidence="1" id="KW-1133">Transmembrane helix</keyword>
<dbReference type="Proteomes" id="UP000051096">
    <property type="component" value="Unassembled WGS sequence"/>
</dbReference>
<keyword evidence="1" id="KW-0812">Transmembrane</keyword>
<feature type="transmembrane region" description="Helical" evidence="1">
    <location>
        <begin position="62"/>
        <end position="83"/>
    </location>
</feature>
<sequence length="328" mass="35788">MKYVILTLSWLFGVVFGLLTIVAIAAGRFVPAIPLLLITCLLLPPVGTAVRRITSKSLHWLIRGFLIIVLLVIFVILSFNTIANEPLYKSPDIQAKLMAIYDAKLAEWPVPYESKYVQTMYGKVHVIISGPDDAPPVLLLHAASLPSWSWMSIIEELNEHYKTYAVDYIGEANRSVLNDPKNFPVDGRALCDLYVDISSKLGVAQSHVISASVGGYVATNYALYAPERVKKLILLGPMGVTPATASVAVKLMVGTLFPIPLSKDAMYHWALGDNPVVHEACGEWFRTILDGAGRKGPPPLTFTPAELGQIEMPVLLVLGTRDALVGDP</sequence>
<dbReference type="PANTHER" id="PTHR43194">
    <property type="entry name" value="HYDROLASE ALPHA/BETA FOLD FAMILY"/>
    <property type="match status" value="1"/>
</dbReference>
<evidence type="ECO:0000256" key="1">
    <source>
        <dbReference type="SAM" id="Phobius"/>
    </source>
</evidence>
<organism evidence="3 4">
    <name type="scientific">candidate division WOR_3 bacterium SM23_60</name>
    <dbReference type="NCBI Taxonomy" id="1703780"/>
    <lineage>
        <taxon>Bacteria</taxon>
        <taxon>Bacteria division WOR-3</taxon>
    </lineage>
</organism>
<name>A0A0S8G3V8_UNCW3</name>
<protein>
    <recommendedName>
        <fullName evidence="2">AB hydrolase-1 domain-containing protein</fullName>
    </recommendedName>
</protein>
<evidence type="ECO:0000313" key="3">
    <source>
        <dbReference type="EMBL" id="KPK67250.1"/>
    </source>
</evidence>
<accession>A0A0S8G3V8</accession>
<feature type="transmembrane region" description="Helical" evidence="1">
    <location>
        <begin position="7"/>
        <end position="26"/>
    </location>
</feature>
<dbReference type="SUPFAM" id="SSF53474">
    <property type="entry name" value="alpha/beta-Hydrolases"/>
    <property type="match status" value="1"/>
</dbReference>
<dbReference type="AlphaFoldDB" id="A0A0S8G3V8"/>
<feature type="transmembrane region" description="Helical" evidence="1">
    <location>
        <begin position="32"/>
        <end position="50"/>
    </location>
</feature>
<gene>
    <name evidence="3" type="ORF">AMJ87_13665</name>
</gene>
<dbReference type="InterPro" id="IPR029058">
    <property type="entry name" value="AB_hydrolase_fold"/>
</dbReference>
<dbReference type="PANTHER" id="PTHR43194:SF2">
    <property type="entry name" value="PEROXISOMAL MEMBRANE PROTEIN LPX1"/>
    <property type="match status" value="1"/>
</dbReference>
<reference evidence="3 4" key="1">
    <citation type="journal article" date="2015" name="Microbiome">
        <title>Genomic resolution of linkages in carbon, nitrogen, and sulfur cycling among widespread estuary sediment bacteria.</title>
        <authorList>
            <person name="Baker B.J."/>
            <person name="Lazar C.S."/>
            <person name="Teske A.P."/>
            <person name="Dick G.J."/>
        </authorList>
    </citation>
    <scope>NUCLEOTIDE SEQUENCE [LARGE SCALE GENOMIC DNA]</scope>
    <source>
        <strain evidence="3">SM23_60</strain>
    </source>
</reference>
<evidence type="ECO:0000313" key="4">
    <source>
        <dbReference type="Proteomes" id="UP000051096"/>
    </source>
</evidence>
<dbReference type="EMBL" id="LJUO01000232">
    <property type="protein sequence ID" value="KPK67250.1"/>
    <property type="molecule type" value="Genomic_DNA"/>
</dbReference>
<evidence type="ECO:0000259" key="2">
    <source>
        <dbReference type="Pfam" id="PF00561"/>
    </source>
</evidence>
<dbReference type="Gene3D" id="3.40.50.1820">
    <property type="entry name" value="alpha/beta hydrolase"/>
    <property type="match status" value="1"/>
</dbReference>
<feature type="non-terminal residue" evidence="3">
    <location>
        <position position="328"/>
    </location>
</feature>
<dbReference type="InterPro" id="IPR000073">
    <property type="entry name" value="AB_hydrolase_1"/>
</dbReference>
<proteinExistence type="predicted"/>
<dbReference type="Pfam" id="PF00561">
    <property type="entry name" value="Abhydrolase_1"/>
    <property type="match status" value="1"/>
</dbReference>